<sequence length="365" mass="39718">MKATLYRADLRYPHLQLYTASSGSVPGLDTLYLLLEDKNFNGLGEVRINMAYLNGYSAERVLSDVIRALQQLDLSQPASTILLNLPQRLADFLAPTRMLLDIALHDLIARQEGISVAQLAGADNSETVSYHTNQTLFWTPMAQMLQQATAYVDRGFTQLKLRVGVASFEEDEARLSALRRRFGHEISLSADANGQWQPEAARSHLISLAKFDMSYLEQPVSDANAHYYPTLAEASPVPLMLDESMSSEADLERILALNGKIMAHLKLVKMGGIAPTMAAARRLTAAGVPFMIGQMNEGGAATAAALHVARACQPAYAELYGADGLGNDPVHGLSYHQGLLSSPPGAGLGIRFTPSQAEFIQEFEQ</sequence>
<evidence type="ECO:0000256" key="1">
    <source>
        <dbReference type="ARBA" id="ARBA00022723"/>
    </source>
</evidence>
<dbReference type="InterPro" id="IPR018110">
    <property type="entry name" value="Mandel_Rmase/mucon_lact_enz_CS"/>
</dbReference>
<protein>
    <submittedName>
        <fullName evidence="4">Mandelate racemase/muconate lactonizing enzyme family protein</fullName>
    </submittedName>
    <submittedName>
        <fullName evidence="3">Mandelate racemase/muconate lactonizing protein</fullName>
    </submittedName>
</protein>
<evidence type="ECO:0000313" key="3">
    <source>
        <dbReference type="EMBL" id="ADW73284.1"/>
    </source>
</evidence>
<dbReference type="SMART" id="SM00922">
    <property type="entry name" value="MR_MLE"/>
    <property type="match status" value="1"/>
</dbReference>
<dbReference type="eggNOG" id="COG4948">
    <property type="taxonomic scope" value="Bacteria"/>
</dbReference>
<evidence type="ECO:0000313" key="5">
    <source>
        <dbReference type="Proteomes" id="UP000007257"/>
    </source>
</evidence>
<dbReference type="InterPro" id="IPR029017">
    <property type="entry name" value="Enolase-like_N"/>
</dbReference>
<dbReference type="EMBL" id="JBHUCJ010000007">
    <property type="protein sequence ID" value="MFD3222944.1"/>
    <property type="molecule type" value="Genomic_DNA"/>
</dbReference>
<dbReference type="PROSITE" id="PS00909">
    <property type="entry name" value="MR_MLE_2"/>
    <property type="match status" value="1"/>
</dbReference>
<evidence type="ECO:0000259" key="2">
    <source>
        <dbReference type="SMART" id="SM00922"/>
    </source>
</evidence>
<dbReference type="KEGG" id="rah:Rahaq_1666"/>
<dbReference type="SUPFAM" id="SSF51604">
    <property type="entry name" value="Enolase C-terminal domain-like"/>
    <property type="match status" value="1"/>
</dbReference>
<dbReference type="GO" id="GO:0009063">
    <property type="term" value="P:amino acid catabolic process"/>
    <property type="evidence" value="ECO:0007669"/>
    <property type="project" value="InterPro"/>
</dbReference>
<dbReference type="PANTHER" id="PTHR48073:SF2">
    <property type="entry name" value="O-SUCCINYLBENZOATE SYNTHASE"/>
    <property type="match status" value="1"/>
</dbReference>
<dbReference type="SUPFAM" id="SSF54826">
    <property type="entry name" value="Enolase N-terminal domain-like"/>
    <property type="match status" value="1"/>
</dbReference>
<dbReference type="Gene3D" id="3.20.20.120">
    <property type="entry name" value="Enolase-like C-terminal domain"/>
    <property type="match status" value="1"/>
</dbReference>
<feature type="domain" description="Mandelate racemase/muconate lactonizing enzyme C-terminal" evidence="2">
    <location>
        <begin position="141"/>
        <end position="238"/>
    </location>
</feature>
<keyword evidence="6" id="KW-1185">Reference proteome</keyword>
<reference evidence="5" key="1">
    <citation type="submission" date="2011-01" db="EMBL/GenBank/DDBJ databases">
        <title>Complete sequence of chromosome of Rahnella sp. Y9602.</title>
        <authorList>
            <consortium name="US DOE Joint Genome Institute"/>
            <person name="Lucas S."/>
            <person name="Copeland A."/>
            <person name="Lapidus A."/>
            <person name="Cheng J.-F."/>
            <person name="Goodwin L."/>
            <person name="Pitluck S."/>
            <person name="Lu M."/>
            <person name="Detter J.C."/>
            <person name="Han C."/>
            <person name="Tapia R."/>
            <person name="Land M."/>
            <person name="Hauser L."/>
            <person name="Kyrpides N."/>
            <person name="Ivanova N."/>
            <person name="Ovchinnikova G."/>
            <person name="Pagani I."/>
            <person name="Sobecky P.A."/>
            <person name="Martinez R.J."/>
            <person name="Woyke T."/>
        </authorList>
    </citation>
    <scope>NUCLEOTIDE SEQUENCE [LARGE SCALE GENOMIC DNA]</scope>
    <source>
        <strain evidence="5">Y9602</strain>
    </source>
</reference>
<reference evidence="4 6" key="3">
    <citation type="submission" date="2024-09" db="EMBL/GenBank/DDBJ databases">
        <title>Genomes of Rahnella.</title>
        <authorList>
            <person name="Mnguni F.C."/>
            <person name="Shin G.Y."/>
            <person name="Coutinho T."/>
        </authorList>
    </citation>
    <scope>NUCLEOTIDE SEQUENCE [LARGE SCALE GENOMIC DNA]</scope>
    <source>
        <strain evidence="4 6">20WA0057</strain>
    </source>
</reference>
<dbReference type="Gene3D" id="3.30.390.10">
    <property type="entry name" value="Enolase-like, N-terminal domain"/>
    <property type="match status" value="1"/>
</dbReference>
<dbReference type="Proteomes" id="UP000007257">
    <property type="component" value="Chromosome"/>
</dbReference>
<dbReference type="OrthoDB" id="9802699at2"/>
<dbReference type="RefSeq" id="WP_013574986.1">
    <property type="nucleotide sequence ID" value="NC_015061.1"/>
</dbReference>
<dbReference type="SFLD" id="SFLDS00001">
    <property type="entry name" value="Enolase"/>
    <property type="match status" value="1"/>
</dbReference>
<accession>A0A0H3F8Q3</accession>
<dbReference type="InterPro" id="IPR013342">
    <property type="entry name" value="Mandelate_racemase_C"/>
</dbReference>
<dbReference type="GO" id="GO:0003824">
    <property type="term" value="F:catalytic activity"/>
    <property type="evidence" value="ECO:0007669"/>
    <property type="project" value="UniProtKB-ARBA"/>
</dbReference>
<dbReference type="EMBL" id="CP002505">
    <property type="protein sequence ID" value="ADW73284.1"/>
    <property type="molecule type" value="Genomic_DNA"/>
</dbReference>
<dbReference type="PANTHER" id="PTHR48073">
    <property type="entry name" value="O-SUCCINYLBENZOATE SYNTHASE-RELATED"/>
    <property type="match status" value="1"/>
</dbReference>
<proteinExistence type="predicted"/>
<organism evidence="3 5">
    <name type="scientific">Rahnella sp. (strain Y9602)</name>
    <dbReference type="NCBI Taxonomy" id="2703885"/>
    <lineage>
        <taxon>Bacteria</taxon>
        <taxon>Pseudomonadati</taxon>
        <taxon>Pseudomonadota</taxon>
        <taxon>Gammaproteobacteria</taxon>
        <taxon>Enterobacterales</taxon>
        <taxon>Yersiniaceae</taxon>
        <taxon>Rahnella</taxon>
    </lineage>
</organism>
<evidence type="ECO:0000313" key="6">
    <source>
        <dbReference type="Proteomes" id="UP001598201"/>
    </source>
</evidence>
<dbReference type="Pfam" id="PF13378">
    <property type="entry name" value="MR_MLE_C"/>
    <property type="match status" value="1"/>
</dbReference>
<dbReference type="GeneID" id="95417657"/>
<dbReference type="GO" id="GO:0046872">
    <property type="term" value="F:metal ion binding"/>
    <property type="evidence" value="ECO:0007669"/>
    <property type="project" value="UniProtKB-KW"/>
</dbReference>
<gene>
    <name evidence="3" type="ordered locus">Rahaq_1666</name>
    <name evidence="4" type="ORF">ACFPK4_05330</name>
</gene>
<reference evidence="3 5" key="2">
    <citation type="journal article" date="2012" name="J. Bacteriol.">
        <title>Complete Genome Sequence of Rahnella sp. Strain Y9602, a Gammaproteobacterium Isolate from Metal- and Radionuclide-Contaminated Soil.</title>
        <authorList>
            <person name="Martinez R.J."/>
            <person name="Bruce D."/>
            <person name="Detter C."/>
            <person name="Goodwin L.A."/>
            <person name="Han J."/>
            <person name="Han C.S."/>
            <person name="Held B."/>
            <person name="Land M.L."/>
            <person name="Mikhailova N."/>
            <person name="Nolan M."/>
            <person name="Pennacchio L."/>
            <person name="Pitluck S."/>
            <person name="Tapia R."/>
            <person name="Woyke T."/>
            <person name="Sobecky P.A."/>
        </authorList>
    </citation>
    <scope>NUCLEOTIDE SEQUENCE [LARGE SCALE GENOMIC DNA]</scope>
    <source>
        <strain evidence="3 5">Y9602</strain>
    </source>
</reference>
<dbReference type="InterPro" id="IPR036849">
    <property type="entry name" value="Enolase-like_C_sf"/>
</dbReference>
<keyword evidence="1" id="KW-0479">Metal-binding</keyword>
<dbReference type="AlphaFoldDB" id="A0A0H3F8Q3"/>
<dbReference type="InterPro" id="IPR029065">
    <property type="entry name" value="Enolase_C-like"/>
</dbReference>
<evidence type="ECO:0000313" key="4">
    <source>
        <dbReference type="EMBL" id="MFD3222944.1"/>
    </source>
</evidence>
<dbReference type="HOGENOM" id="CLU_756025_0_0_6"/>
<name>A0A0H3F8Q3_RAHSY</name>
<dbReference type="Proteomes" id="UP001598201">
    <property type="component" value="Unassembled WGS sequence"/>
</dbReference>